<evidence type="ECO:0000313" key="2">
    <source>
        <dbReference type="Proteomes" id="UP000585474"/>
    </source>
</evidence>
<protein>
    <submittedName>
        <fullName evidence="1">Minichromosome maintenance (MCM2/3/5) family protein</fullName>
    </submittedName>
</protein>
<evidence type="ECO:0000313" key="1">
    <source>
        <dbReference type="EMBL" id="GFY88608.1"/>
    </source>
</evidence>
<dbReference type="AlphaFoldDB" id="A0A7J0EQ56"/>
<organism evidence="1 2">
    <name type="scientific">Actinidia rufa</name>
    <dbReference type="NCBI Taxonomy" id="165716"/>
    <lineage>
        <taxon>Eukaryota</taxon>
        <taxon>Viridiplantae</taxon>
        <taxon>Streptophyta</taxon>
        <taxon>Embryophyta</taxon>
        <taxon>Tracheophyta</taxon>
        <taxon>Spermatophyta</taxon>
        <taxon>Magnoliopsida</taxon>
        <taxon>eudicotyledons</taxon>
        <taxon>Gunneridae</taxon>
        <taxon>Pentapetalae</taxon>
        <taxon>asterids</taxon>
        <taxon>Ericales</taxon>
        <taxon>Actinidiaceae</taxon>
        <taxon>Actinidia</taxon>
    </lineage>
</organism>
<comment type="caution">
    <text evidence="1">The sequence shown here is derived from an EMBL/GenBank/DDBJ whole genome shotgun (WGS) entry which is preliminary data.</text>
</comment>
<keyword evidence="2" id="KW-1185">Reference proteome</keyword>
<dbReference type="Proteomes" id="UP000585474">
    <property type="component" value="Unassembled WGS sequence"/>
</dbReference>
<sequence length="96" mass="10553">MPKIGSFSGFGSYKSSTPPDCFTTTRPFIEHQGTVRNSNKSLIVNFTLHQKQSSITHKDDAKSRRVHASSVRYGYGVCAQPGPQVFEGRRASACCL</sequence>
<reference evidence="1 2" key="1">
    <citation type="submission" date="2019-07" db="EMBL/GenBank/DDBJ databases">
        <title>De Novo Assembly of kiwifruit Actinidia rufa.</title>
        <authorList>
            <person name="Sugita-Konishi S."/>
            <person name="Sato K."/>
            <person name="Mori E."/>
            <person name="Abe Y."/>
            <person name="Kisaki G."/>
            <person name="Hamano K."/>
            <person name="Suezawa K."/>
            <person name="Otani M."/>
            <person name="Fukuda T."/>
            <person name="Manabe T."/>
            <person name="Gomi K."/>
            <person name="Tabuchi M."/>
            <person name="Akimitsu K."/>
            <person name="Kataoka I."/>
        </authorList>
    </citation>
    <scope>NUCLEOTIDE SEQUENCE [LARGE SCALE GENOMIC DNA]</scope>
    <source>
        <strain evidence="2">cv. Fuchu</strain>
    </source>
</reference>
<proteinExistence type="predicted"/>
<dbReference type="EMBL" id="BJWL01000006">
    <property type="protein sequence ID" value="GFY88608.1"/>
    <property type="molecule type" value="Genomic_DNA"/>
</dbReference>
<name>A0A7J0EQ56_9ERIC</name>
<gene>
    <name evidence="1" type="ORF">Acr_06g0005480</name>
</gene>
<accession>A0A7J0EQ56</accession>